<comment type="caution">
    <text evidence="12">The sequence shown here is derived from an EMBL/GenBank/DDBJ whole genome shotgun (WGS) entry which is preliminary data.</text>
</comment>
<feature type="transmembrane region" description="Helical" evidence="11">
    <location>
        <begin position="35"/>
        <end position="54"/>
    </location>
</feature>
<keyword evidence="3" id="KW-0210">Decarboxylase</keyword>
<name>X1PSI2_9ZZZZ</name>
<evidence type="ECO:0008006" key="13">
    <source>
        <dbReference type="Google" id="ProtNLM"/>
    </source>
</evidence>
<reference evidence="12" key="1">
    <citation type="journal article" date="2014" name="Front. Microbiol.">
        <title>High frequency of phylogenetically diverse reductive dehalogenase-homologous genes in deep subseafloor sedimentary metagenomes.</title>
        <authorList>
            <person name="Kawai M."/>
            <person name="Futagami T."/>
            <person name="Toyoda A."/>
            <person name="Takaki Y."/>
            <person name="Nishi S."/>
            <person name="Hori S."/>
            <person name="Arai W."/>
            <person name="Tsubouchi T."/>
            <person name="Morono Y."/>
            <person name="Uchiyama I."/>
            <person name="Ito T."/>
            <person name="Fujiyama A."/>
            <person name="Inagaki F."/>
            <person name="Takami H."/>
        </authorList>
    </citation>
    <scope>NUCLEOTIDE SEQUENCE</scope>
    <source>
        <strain evidence="12">Expedition CK06-06</strain>
    </source>
</reference>
<feature type="transmembrane region" description="Helical" evidence="11">
    <location>
        <begin position="12"/>
        <end position="29"/>
    </location>
</feature>
<evidence type="ECO:0000256" key="9">
    <source>
        <dbReference type="ARBA" id="ARBA00023264"/>
    </source>
</evidence>
<evidence type="ECO:0000256" key="7">
    <source>
        <dbReference type="ARBA" id="ARBA00023209"/>
    </source>
</evidence>
<keyword evidence="9" id="KW-1208">Phospholipid metabolism</keyword>
<evidence type="ECO:0000256" key="8">
    <source>
        <dbReference type="ARBA" id="ARBA00023239"/>
    </source>
</evidence>
<keyword evidence="11" id="KW-1133">Transmembrane helix</keyword>
<sequence>MTIHKEGHRFLIYAFLVLLGLNIGIFAFFSEYSLMTGVFFGLTVILFLFSLLFFRSPHRTIEINDKYIYAPADGKVVVIEEIEEKEYFHDKRIQVSIFMSLFNIHVNRYSISGEIKYKKHDYGKHMMAWLPKSSRANEQTTVVIDNGNGIELMIRQIAGAIARRIISYAKIGEKVNQGDELGIIKFGSRVDLFLPTDAEIKVSLHQKVRGNKSIIAEL</sequence>
<accession>X1PSI2</accession>
<evidence type="ECO:0000256" key="6">
    <source>
        <dbReference type="ARBA" id="ARBA00023145"/>
    </source>
</evidence>
<evidence type="ECO:0000256" key="2">
    <source>
        <dbReference type="ARBA" id="ARBA00022516"/>
    </source>
</evidence>
<keyword evidence="8" id="KW-0456">Lyase</keyword>
<keyword evidence="5 11" id="KW-0472">Membrane</keyword>
<evidence type="ECO:0000256" key="3">
    <source>
        <dbReference type="ARBA" id="ARBA00022793"/>
    </source>
</evidence>
<gene>
    <name evidence="12" type="ORF">S12H4_07241</name>
</gene>
<dbReference type="InterPro" id="IPR033175">
    <property type="entry name" value="PSD-A"/>
</dbReference>
<keyword evidence="2" id="KW-0444">Lipid biosynthesis</keyword>
<protein>
    <recommendedName>
        <fullName evidence="13">Phosphatidylserine decarboxylase</fullName>
    </recommendedName>
</protein>
<keyword evidence="11" id="KW-0812">Transmembrane</keyword>
<dbReference type="EMBL" id="BARW01002647">
    <property type="protein sequence ID" value="GAI59217.1"/>
    <property type="molecule type" value="Genomic_DNA"/>
</dbReference>
<proteinExistence type="predicted"/>
<dbReference type="InterPro" id="IPR003817">
    <property type="entry name" value="PS_Dcarbxylase"/>
</dbReference>
<dbReference type="PANTHER" id="PTHR35809">
    <property type="entry name" value="ARCHAETIDYLSERINE DECARBOXYLASE PROENZYME-RELATED"/>
    <property type="match status" value="1"/>
</dbReference>
<dbReference type="NCBIfam" id="NF003678">
    <property type="entry name" value="PRK05305.1-2"/>
    <property type="match status" value="1"/>
</dbReference>
<evidence type="ECO:0000256" key="4">
    <source>
        <dbReference type="ARBA" id="ARBA00023098"/>
    </source>
</evidence>
<evidence type="ECO:0000256" key="5">
    <source>
        <dbReference type="ARBA" id="ARBA00023136"/>
    </source>
</evidence>
<organism evidence="12">
    <name type="scientific">marine sediment metagenome</name>
    <dbReference type="NCBI Taxonomy" id="412755"/>
    <lineage>
        <taxon>unclassified sequences</taxon>
        <taxon>metagenomes</taxon>
        <taxon>ecological metagenomes</taxon>
    </lineage>
</organism>
<keyword evidence="10" id="KW-0670">Pyruvate</keyword>
<evidence type="ECO:0000256" key="10">
    <source>
        <dbReference type="ARBA" id="ARBA00023317"/>
    </source>
</evidence>
<keyword evidence="6" id="KW-0865">Zymogen</keyword>
<evidence type="ECO:0000256" key="1">
    <source>
        <dbReference type="ARBA" id="ARBA00022475"/>
    </source>
</evidence>
<dbReference type="Pfam" id="PF02666">
    <property type="entry name" value="PS_Dcarbxylase"/>
    <property type="match status" value="1"/>
</dbReference>
<dbReference type="AlphaFoldDB" id="X1PSI2"/>
<keyword evidence="7" id="KW-0594">Phospholipid biosynthesis</keyword>
<keyword evidence="4" id="KW-0443">Lipid metabolism</keyword>
<evidence type="ECO:0000313" key="12">
    <source>
        <dbReference type="EMBL" id="GAI59217.1"/>
    </source>
</evidence>
<evidence type="ECO:0000256" key="11">
    <source>
        <dbReference type="SAM" id="Phobius"/>
    </source>
</evidence>
<dbReference type="GO" id="GO:0008654">
    <property type="term" value="P:phospholipid biosynthetic process"/>
    <property type="evidence" value="ECO:0007669"/>
    <property type="project" value="UniProtKB-KW"/>
</dbReference>
<keyword evidence="1" id="KW-1003">Cell membrane</keyword>
<dbReference type="GO" id="GO:0004609">
    <property type="term" value="F:phosphatidylserine decarboxylase activity"/>
    <property type="evidence" value="ECO:0007669"/>
    <property type="project" value="InterPro"/>
</dbReference>
<dbReference type="PANTHER" id="PTHR35809:SF1">
    <property type="entry name" value="ARCHAETIDYLSERINE DECARBOXYLASE PROENZYME-RELATED"/>
    <property type="match status" value="1"/>
</dbReference>